<dbReference type="GO" id="GO:0016592">
    <property type="term" value="C:mediator complex"/>
    <property type="evidence" value="ECO:0007669"/>
    <property type="project" value="InterPro"/>
</dbReference>
<evidence type="ECO:0000256" key="2">
    <source>
        <dbReference type="ARBA" id="ARBA00010743"/>
    </source>
</evidence>
<evidence type="ECO:0000313" key="7">
    <source>
        <dbReference type="EMBL" id="KAF7268442.1"/>
    </source>
</evidence>
<comment type="function">
    <text evidence="6">Component of the Mediator complex, a coactivator involved in the regulated transcription of nearly all RNA polymerase II-dependent genes. Mediator functions as a bridge to convey information from gene-specific regulatory proteins to the basal RNA polymerase II transcription machinery. Mediator is recruited to promoters by direct interactions with regulatory proteins and serves as a scaffold for the assembly of a functional preinitiation complex with RNA polymerase II and the general transcription factors.</text>
</comment>
<dbReference type="PANTHER" id="PTHR12465">
    <property type="entry name" value="UBIQUITIN SPECIFIC PROTEASE HOMOLOG 49"/>
    <property type="match status" value="1"/>
</dbReference>
<dbReference type="AlphaFoldDB" id="A0A834HTE8"/>
<dbReference type="GO" id="GO:0003713">
    <property type="term" value="F:transcription coactivator activity"/>
    <property type="evidence" value="ECO:0007669"/>
    <property type="project" value="TreeGrafter"/>
</dbReference>
<name>A0A834HTE8_RHYFE</name>
<dbReference type="PANTHER" id="PTHR12465:SF0">
    <property type="entry name" value="MEDIATOR OF RNA POLYMERASE II TRANSCRIPTION SUBUNIT 20"/>
    <property type="match status" value="1"/>
</dbReference>
<comment type="caution">
    <text evidence="7">The sequence shown here is derived from an EMBL/GenBank/DDBJ whole genome shotgun (WGS) entry which is preliminary data.</text>
</comment>
<evidence type="ECO:0000313" key="8">
    <source>
        <dbReference type="Proteomes" id="UP000625711"/>
    </source>
</evidence>
<sequence length="213" mass="23713">MGVTILAQFPVENKTGPQIIEVLSKRICALGATPQGQFLVDCETFTSVPALGHQRTVHVLHNSEQPATVFALLETGTKTIPLVTDGLFDLLIMKMISFYQSKKHTKTESKGPRFEIGDFSVKLGTVNITSNFKGILVEVEYKPCVVPAMCWDLIMEFMQGFLGSSGPTAPPAFLQNRMQEIYSPIDTIQQYLEHFTIFRKSTGPTMVMRPQQP</sequence>
<dbReference type="EMBL" id="JAACXV010014323">
    <property type="protein sequence ID" value="KAF7268442.1"/>
    <property type="molecule type" value="Genomic_DNA"/>
</dbReference>
<keyword evidence="6" id="KW-0010">Activator</keyword>
<dbReference type="OrthoDB" id="1854899at2759"/>
<accession>A0A834HTE8</accession>
<comment type="subunit">
    <text evidence="6">Component of the Mediator complex.</text>
</comment>
<dbReference type="GO" id="GO:0006357">
    <property type="term" value="P:regulation of transcription by RNA polymerase II"/>
    <property type="evidence" value="ECO:0007669"/>
    <property type="project" value="InterPro"/>
</dbReference>
<evidence type="ECO:0000256" key="4">
    <source>
        <dbReference type="ARBA" id="ARBA00023242"/>
    </source>
</evidence>
<evidence type="ECO:0000256" key="5">
    <source>
        <dbReference type="ARBA" id="ARBA00031954"/>
    </source>
</evidence>
<dbReference type="Pfam" id="PF08612">
    <property type="entry name" value="Med20"/>
    <property type="match status" value="1"/>
</dbReference>
<gene>
    <name evidence="6" type="primary">MED20</name>
    <name evidence="7" type="ORF">GWI33_018451</name>
</gene>
<keyword evidence="8" id="KW-1185">Reference proteome</keyword>
<evidence type="ECO:0000256" key="6">
    <source>
        <dbReference type="RuleBase" id="RU364152"/>
    </source>
</evidence>
<dbReference type="InterPro" id="IPR013921">
    <property type="entry name" value="Mediator_Med20"/>
</dbReference>
<keyword evidence="4 6" id="KW-0539">Nucleus</keyword>
<protein>
    <recommendedName>
        <fullName evidence="3 6">Mediator of RNA polymerase II transcription subunit 20</fullName>
    </recommendedName>
    <alternativeName>
        <fullName evidence="5 6">Mediator complex subunit 20</fullName>
    </alternativeName>
</protein>
<dbReference type="Proteomes" id="UP000625711">
    <property type="component" value="Unassembled WGS sequence"/>
</dbReference>
<evidence type="ECO:0000256" key="3">
    <source>
        <dbReference type="ARBA" id="ARBA00019690"/>
    </source>
</evidence>
<comment type="subcellular location">
    <subcellularLocation>
        <location evidence="1 6">Nucleus</location>
    </subcellularLocation>
</comment>
<comment type="similarity">
    <text evidence="2 6">Belongs to the Mediator complex subunit 20 family.</text>
</comment>
<proteinExistence type="inferred from homology"/>
<reference evidence="7" key="1">
    <citation type="submission" date="2020-08" db="EMBL/GenBank/DDBJ databases">
        <title>Genome sequencing and assembly of the red palm weevil Rhynchophorus ferrugineus.</title>
        <authorList>
            <person name="Dias G.B."/>
            <person name="Bergman C.M."/>
            <person name="Manee M."/>
        </authorList>
    </citation>
    <scope>NUCLEOTIDE SEQUENCE</scope>
    <source>
        <strain evidence="7">AA-2017</strain>
        <tissue evidence="7">Whole larva</tissue>
    </source>
</reference>
<organism evidence="7 8">
    <name type="scientific">Rhynchophorus ferrugineus</name>
    <name type="common">Red palm weevil</name>
    <name type="synonym">Curculio ferrugineus</name>
    <dbReference type="NCBI Taxonomy" id="354439"/>
    <lineage>
        <taxon>Eukaryota</taxon>
        <taxon>Metazoa</taxon>
        <taxon>Ecdysozoa</taxon>
        <taxon>Arthropoda</taxon>
        <taxon>Hexapoda</taxon>
        <taxon>Insecta</taxon>
        <taxon>Pterygota</taxon>
        <taxon>Neoptera</taxon>
        <taxon>Endopterygota</taxon>
        <taxon>Coleoptera</taxon>
        <taxon>Polyphaga</taxon>
        <taxon>Cucujiformia</taxon>
        <taxon>Curculionidae</taxon>
        <taxon>Dryophthorinae</taxon>
        <taxon>Rhynchophorus</taxon>
    </lineage>
</organism>
<keyword evidence="6" id="KW-0804">Transcription</keyword>
<keyword evidence="6" id="KW-0805">Transcription regulation</keyword>
<evidence type="ECO:0000256" key="1">
    <source>
        <dbReference type="ARBA" id="ARBA00004123"/>
    </source>
</evidence>